<dbReference type="Gene3D" id="1.20.5.340">
    <property type="match status" value="1"/>
</dbReference>
<feature type="domain" description="WH2" evidence="8">
    <location>
        <begin position="1603"/>
        <end position="1621"/>
    </location>
</feature>
<dbReference type="GO" id="GO:0071933">
    <property type="term" value="F:Arp2/3 complex binding"/>
    <property type="evidence" value="ECO:0007669"/>
    <property type="project" value="TreeGrafter"/>
</dbReference>
<dbReference type="GO" id="GO:0003779">
    <property type="term" value="F:actin binding"/>
    <property type="evidence" value="ECO:0007669"/>
    <property type="project" value="UniProtKB-UniRule"/>
</dbReference>
<feature type="region of interest" description="Disordered" evidence="7">
    <location>
        <begin position="1220"/>
        <end position="1246"/>
    </location>
</feature>
<protein>
    <recommendedName>
        <fullName evidence="6">Protein SCAR</fullName>
    </recommendedName>
    <alternativeName>
        <fullName evidence="6">Protein WAVE</fullName>
    </alternativeName>
</protein>
<comment type="caution">
    <text evidence="9">The sequence shown here is derived from an EMBL/GenBank/DDBJ whole genome shotgun (WGS) entry which is preliminary data.</text>
</comment>
<feature type="region of interest" description="Disordered" evidence="7">
    <location>
        <begin position="1135"/>
        <end position="1171"/>
    </location>
</feature>
<reference evidence="9 10" key="1">
    <citation type="submission" date="2020-04" db="EMBL/GenBank/DDBJ databases">
        <title>Plant Genome Project.</title>
        <authorList>
            <person name="Zhang R.-G."/>
        </authorList>
    </citation>
    <scope>NUCLEOTIDE SEQUENCE [LARGE SCALE GENOMIC DNA]</scope>
    <source>
        <strain evidence="9">YNK0</strain>
        <tissue evidence="9">Leaf</tissue>
    </source>
</reference>
<dbReference type="InterPro" id="IPR003124">
    <property type="entry name" value="WH2_dom"/>
</dbReference>
<evidence type="ECO:0000256" key="4">
    <source>
        <dbReference type="ARBA" id="ARBA00023212"/>
    </source>
</evidence>
<gene>
    <name evidence="9" type="ORF">HHK36_010629</name>
</gene>
<dbReference type="GO" id="GO:2000601">
    <property type="term" value="P:positive regulation of Arp2/3 complex-mediated actin nucleation"/>
    <property type="evidence" value="ECO:0007669"/>
    <property type="project" value="TreeGrafter"/>
</dbReference>
<dbReference type="EMBL" id="JABCRI010000007">
    <property type="protein sequence ID" value="KAF8402544.1"/>
    <property type="molecule type" value="Genomic_DNA"/>
</dbReference>
<evidence type="ECO:0000256" key="6">
    <source>
        <dbReference type="RuleBase" id="RU367034"/>
    </source>
</evidence>
<feature type="compositionally biased region" description="Polar residues" evidence="7">
    <location>
        <begin position="1154"/>
        <end position="1169"/>
    </location>
</feature>
<dbReference type="GO" id="GO:0034237">
    <property type="term" value="F:protein kinase A regulatory subunit binding"/>
    <property type="evidence" value="ECO:0007669"/>
    <property type="project" value="TreeGrafter"/>
</dbReference>
<dbReference type="OrthoDB" id="1929108at2759"/>
<evidence type="ECO:0000256" key="3">
    <source>
        <dbReference type="ARBA" id="ARBA00022490"/>
    </source>
</evidence>
<comment type="subcellular location">
    <subcellularLocation>
        <location evidence="1 6">Cytoplasm</location>
        <location evidence="1 6">Cytoskeleton</location>
    </subcellularLocation>
</comment>
<dbReference type="Gene3D" id="6.10.280.150">
    <property type="match status" value="2"/>
</dbReference>
<keyword evidence="6" id="KW-0009">Actin-binding</keyword>
<comment type="similarity">
    <text evidence="2 6">Belongs to the SCAR/WAVE family.</text>
</comment>
<feature type="region of interest" description="Disordered" evidence="7">
    <location>
        <begin position="432"/>
        <end position="454"/>
    </location>
</feature>
<sequence>MPLTRYQIRNEYSLADPELYRAADRDDPEALLEGVAMAGLVGVLRQLGDLAEFAAEIFHDLHEEVMATAARGHGLTIRVQQLEAEFPSIEKEFLSQTSHSQFLYKPGIDWHPNMRMDQSIITQGDLPRFVMDSYEECRGPPRLFLLDKFDIAGAGACLKRYSDPSFFKVELTSSETTKAEVQKDKKARKFKKKGSRWRNGETPEVFAASSAKLHQLFSEERSQTGNNVPSLRVRLKKRQLNESFDSTTRKSYMEKFLETEREVVCESFVSPPRLKTASSSTIELDLEIPEISPESPVNKLLQTERSPDPSPRKQESVLKPSTDELRDDDVEGGTFEKLPEPNPENEVEKIPFTFYKAEDQKESAVDGERKTEASTDGYRSDDITSEVDNYMDALATMESEMETDTECGSKNEQAFFNIERQGVDSKELQAQFSDSHSIGNSSASDDGNNSFKKGRSSFSYSDTLSNLAENVPSDGDVADQADPCTEISPVEIVDMSINKLSRNGDNLGTKSPKCVIPEGTCHEVSEIPSYRSEFGEPYSNSCITESTSTPHLSPVASLSVVQLAGAGLIKVSDCMKAGIVKSSNCEDDLNFGDDLPCATNVSDCLPTGTAGRQPVKELDEGIPDVSSEAQMYPSMEISPVEIVDISFYKLSRNGDDLGTTSPKHVIPKGTFHEVSEIPSYRSEFGEADLNSCITDSTSTPSHLSPGASLSGVQLAGPGSIEVSSCCLKASIMKSSNGEDDPILGGDLPCTTNVPIFSAKMKDDFLPTGTAESQPVEELDGGTPDVSSDALLHLSNNSDLALQRKNNNDALGEVFPSEYAEDSSSMEKVLNGKLDTLHSVTFTTGKIHGLAERGLETSPDHITSPPEGLPASTTPCDLDDVKPESVVAEMDNVTPSTGEKFEYLKTVTDSLVTGDAAEHDFPEMTDEVQATEFELDSAEVDIPCSEVNMFNHLEVSSNTSDCEKKDKSTPDMVHLNSLASVGSDAVSLELPPDCSEPTSVTEVHSQLDDLITGTIQAEAAAAAAAADDTSLRSNVICSPSRNHLKLQEECLSSFGDLPQKKMEIKKASSPEYLMESEAQKEVNQVAVAPTDLNFVLCSAESRDPFSSKLLDDVRDSSLGEKHQNDLHLSDCTVAPTSSKECDQESESKSPCPSHLSESAQDAKSSSTQSLLGPGIPVEQALELQADQFNVESLHEDGESSKSSILKSEETQFLNHTDQIGYIDAPSKSCPADPLSQPSESEFSPLPRSHNIESFETAMDPLDSISPSVGLLPQATHQHLLEPLPGRPVCDFLLPDPNAIQVNLEEMPPLPPLPPMQWRIGKLQHGSLASEGEMMQPSLNPFSPLQPDTEDKKAQLDFSTIEGESAQPLNPFLPLSDIEDEKLGHYSEILGGEMVQHSLNPFLPQVPTMVDDEISQQDFLTLDGKITEPLNPFLTLPAIDDERLEHGSRTLGGELVQPTLNPHAPLPTSEYVNIRNHSLSLQGKLAQPLNPSAASRGIEDENLQHTSTNLEREMENPPFSFAPPLTREDELPRHGSLTLEGESAWSSNPYALLLAVEDGNPNGNRHMKHPRPRDPLIEAVASHDKSTLRKVREQDQPLTRLKVDERDSLLEQIRAKSFNLKPAVVARPNIHGPQTNLKVAAILEKANAIRQALAGSDEDDDGDSWSDS</sequence>
<dbReference type="PANTHER" id="PTHR12902:SF1">
    <property type="entry name" value="WISKOTT-ALDRICH SYNDROME PROTEIN FAMILY MEMBER"/>
    <property type="match status" value="1"/>
</dbReference>
<evidence type="ECO:0000313" key="10">
    <source>
        <dbReference type="Proteomes" id="UP000655225"/>
    </source>
</evidence>
<dbReference type="Proteomes" id="UP000655225">
    <property type="component" value="Unassembled WGS sequence"/>
</dbReference>
<dbReference type="PANTHER" id="PTHR12902">
    <property type="entry name" value="WASP-1"/>
    <property type="match status" value="1"/>
</dbReference>
<keyword evidence="3 6" id="KW-0963">Cytoplasm</keyword>
<dbReference type="GO" id="GO:0030036">
    <property type="term" value="P:actin cytoskeleton organization"/>
    <property type="evidence" value="ECO:0007669"/>
    <property type="project" value="UniProtKB-UniRule"/>
</dbReference>
<dbReference type="PROSITE" id="PS51082">
    <property type="entry name" value="WH2"/>
    <property type="match status" value="1"/>
</dbReference>
<proteinExistence type="inferred from homology"/>
<dbReference type="InterPro" id="IPR028288">
    <property type="entry name" value="SCAR/WAVE_fam"/>
</dbReference>
<evidence type="ECO:0000256" key="1">
    <source>
        <dbReference type="ARBA" id="ARBA00004245"/>
    </source>
</evidence>
<organism evidence="9 10">
    <name type="scientific">Tetracentron sinense</name>
    <name type="common">Spur-leaf</name>
    <dbReference type="NCBI Taxonomy" id="13715"/>
    <lineage>
        <taxon>Eukaryota</taxon>
        <taxon>Viridiplantae</taxon>
        <taxon>Streptophyta</taxon>
        <taxon>Embryophyta</taxon>
        <taxon>Tracheophyta</taxon>
        <taxon>Spermatophyta</taxon>
        <taxon>Magnoliopsida</taxon>
        <taxon>Trochodendrales</taxon>
        <taxon>Trochodendraceae</taxon>
        <taxon>Tetracentron</taxon>
    </lineage>
</organism>
<feature type="region of interest" description="Disordered" evidence="7">
    <location>
        <begin position="286"/>
        <end position="386"/>
    </location>
</feature>
<evidence type="ECO:0000256" key="7">
    <source>
        <dbReference type="SAM" id="MobiDB-lite"/>
    </source>
</evidence>
<feature type="compositionally biased region" description="Low complexity" evidence="7">
    <location>
        <begin position="437"/>
        <end position="450"/>
    </location>
</feature>
<dbReference type="GO" id="GO:0005856">
    <property type="term" value="C:cytoskeleton"/>
    <property type="evidence" value="ECO:0007669"/>
    <property type="project" value="UniProtKB-SubCell"/>
</dbReference>
<feature type="compositionally biased region" description="Basic and acidic residues" evidence="7">
    <location>
        <begin position="356"/>
        <end position="382"/>
    </location>
</feature>
<dbReference type="FunFam" id="1.20.5.340:FF:000045">
    <property type="entry name" value="SCAR family protein"/>
    <property type="match status" value="1"/>
</dbReference>
<dbReference type="GO" id="GO:0005737">
    <property type="term" value="C:cytoplasm"/>
    <property type="evidence" value="ECO:0007669"/>
    <property type="project" value="UniProtKB-ARBA"/>
</dbReference>
<comment type="function">
    <text evidence="5">Involved in regulation of actin and microtubule organization. Part of a WAVE complex that activates the Arp2/3 complex. Regulates trichome branch positioning and expansion.</text>
</comment>
<keyword evidence="4 6" id="KW-0206">Cytoskeleton</keyword>
<accession>A0A835DJQ8</accession>
<name>A0A835DJQ8_TETSI</name>
<keyword evidence="10" id="KW-1185">Reference proteome</keyword>
<evidence type="ECO:0000259" key="8">
    <source>
        <dbReference type="PROSITE" id="PS51082"/>
    </source>
</evidence>
<evidence type="ECO:0000256" key="2">
    <source>
        <dbReference type="ARBA" id="ARBA00006993"/>
    </source>
</evidence>
<feature type="compositionally biased region" description="Basic and acidic residues" evidence="7">
    <location>
        <begin position="305"/>
        <end position="324"/>
    </location>
</feature>
<evidence type="ECO:0000256" key="5">
    <source>
        <dbReference type="ARBA" id="ARBA00055640"/>
    </source>
</evidence>
<evidence type="ECO:0000313" key="9">
    <source>
        <dbReference type="EMBL" id="KAF8402544.1"/>
    </source>
</evidence>
<dbReference type="OMA" id="ACSEMQC"/>